<dbReference type="EMBL" id="CM004387">
    <property type="protein sequence ID" value="KAG8661991.1"/>
    <property type="molecule type" value="Genomic_DNA"/>
</dbReference>
<name>A0ACB7IFX9_MANES</name>
<comment type="caution">
    <text evidence="1">The sequence shown here is derived from an EMBL/GenBank/DDBJ whole genome shotgun (WGS) entry which is preliminary data.</text>
</comment>
<gene>
    <name evidence="1" type="ORF">MANES_01G049500v8</name>
</gene>
<keyword evidence="2" id="KW-1185">Reference proteome</keyword>
<sequence>MFIRYASLRISPQQDLASLGVVSCCSKRRHLIDFLLRSLNIRGEEKKKENYVFFTFPLPALSNVLKAPNLELQSHSRISAMENLKKRWTVTYTKQIKQKRKVYQDGFLDLHVSTNKVMLFDDCEKLLECRMLKGEEVVSSGETLTFNGYLVDVGDLEGDVDQKPNPDLNLYGKERKILEKPRPRPSLMYRHKFTSPSISSADEKDTAKKSKAPLNNLSPSQKIIRAGIIETVANISEFKKSELQRYGALRSYQESPDTVNPHVTEWQVMYTTQVTQKAKKYHDGFLRLTKSGSLGRQIMLYDASRKLLDSRFLKKNEIVRSHESVIFDAHLVDIGEPELENQLSADLNVQGNNINLACKERVMHVNQNCLRVHESWAKATEKFQSNACSREDTDSRSKFAVERTKVSNTAHTDKSLRGIHQILSILQKPLAQKSVVVGCTDNSMTTTVFSAKVIHISDAEVDYPKDGKLPVISLPNDGPSETKDNGESTKFTDNEKCSNLMPSEDISISSGGQPSSDSVTGNFDQSHMDNTKADIKRCDVAFPSELSSGCASNVPTDGKKKSNVQLKSTREIDEWPTFDLGF</sequence>
<accession>A0ACB7IFX9</accession>
<dbReference type="Proteomes" id="UP000091857">
    <property type="component" value="Chromosome 1"/>
</dbReference>
<reference evidence="2" key="1">
    <citation type="journal article" date="2016" name="Nat. Biotechnol.">
        <title>Sequencing wild and cultivated cassava and related species reveals extensive interspecific hybridization and genetic diversity.</title>
        <authorList>
            <person name="Bredeson J.V."/>
            <person name="Lyons J.B."/>
            <person name="Prochnik S.E."/>
            <person name="Wu G.A."/>
            <person name="Ha C.M."/>
            <person name="Edsinger-Gonzales E."/>
            <person name="Grimwood J."/>
            <person name="Schmutz J."/>
            <person name="Rabbi I.Y."/>
            <person name="Egesi C."/>
            <person name="Nauluvula P."/>
            <person name="Lebot V."/>
            <person name="Ndunguru J."/>
            <person name="Mkamilo G."/>
            <person name="Bart R.S."/>
            <person name="Setter T.L."/>
            <person name="Gleadow R.M."/>
            <person name="Kulakow P."/>
            <person name="Ferguson M.E."/>
            <person name="Rounsley S."/>
            <person name="Rokhsar D.S."/>
        </authorList>
    </citation>
    <scope>NUCLEOTIDE SEQUENCE [LARGE SCALE GENOMIC DNA]</scope>
    <source>
        <strain evidence="2">cv. AM560-2</strain>
    </source>
</reference>
<protein>
    <submittedName>
        <fullName evidence="1">Uncharacterized protein</fullName>
    </submittedName>
</protein>
<evidence type="ECO:0000313" key="2">
    <source>
        <dbReference type="Proteomes" id="UP000091857"/>
    </source>
</evidence>
<proteinExistence type="predicted"/>
<evidence type="ECO:0000313" key="1">
    <source>
        <dbReference type="EMBL" id="KAG8661991.1"/>
    </source>
</evidence>
<organism evidence="1 2">
    <name type="scientific">Manihot esculenta</name>
    <name type="common">Cassava</name>
    <name type="synonym">Jatropha manihot</name>
    <dbReference type="NCBI Taxonomy" id="3983"/>
    <lineage>
        <taxon>Eukaryota</taxon>
        <taxon>Viridiplantae</taxon>
        <taxon>Streptophyta</taxon>
        <taxon>Embryophyta</taxon>
        <taxon>Tracheophyta</taxon>
        <taxon>Spermatophyta</taxon>
        <taxon>Magnoliopsida</taxon>
        <taxon>eudicotyledons</taxon>
        <taxon>Gunneridae</taxon>
        <taxon>Pentapetalae</taxon>
        <taxon>rosids</taxon>
        <taxon>fabids</taxon>
        <taxon>Malpighiales</taxon>
        <taxon>Euphorbiaceae</taxon>
        <taxon>Crotonoideae</taxon>
        <taxon>Manihoteae</taxon>
        <taxon>Manihot</taxon>
    </lineage>
</organism>